<accession>A0A1N6XAF1</accession>
<evidence type="ECO:0000313" key="6">
    <source>
        <dbReference type="EMBL" id="SIQ99306.1"/>
    </source>
</evidence>
<keyword evidence="4" id="KW-0862">Zinc</keyword>
<protein>
    <submittedName>
        <fullName evidence="6">Creatinine amidohydrolase</fullName>
    </submittedName>
</protein>
<evidence type="ECO:0000256" key="1">
    <source>
        <dbReference type="ARBA" id="ARBA00001947"/>
    </source>
</evidence>
<keyword evidence="7" id="KW-1185">Reference proteome</keyword>
<dbReference type="AlphaFoldDB" id="A0A1N6XAF1"/>
<dbReference type="OrthoDB" id="9801445at2"/>
<dbReference type="Gene3D" id="3.40.50.10310">
    <property type="entry name" value="Creatininase"/>
    <property type="match status" value="1"/>
</dbReference>
<dbReference type="GO" id="GO:0046872">
    <property type="term" value="F:metal ion binding"/>
    <property type="evidence" value="ECO:0007669"/>
    <property type="project" value="UniProtKB-KW"/>
</dbReference>
<comment type="similarity">
    <text evidence="5">Belongs to the creatininase superfamily.</text>
</comment>
<dbReference type="PANTHER" id="PTHR35005">
    <property type="entry name" value="3-DEHYDRO-SCYLLO-INOSOSE HYDROLASE"/>
    <property type="match status" value="1"/>
</dbReference>
<dbReference type="RefSeq" id="WP_076548973.1">
    <property type="nucleotide sequence ID" value="NZ_FTMA01000005.1"/>
</dbReference>
<dbReference type="Proteomes" id="UP000186953">
    <property type="component" value="Unassembled WGS sequence"/>
</dbReference>
<evidence type="ECO:0000313" key="7">
    <source>
        <dbReference type="Proteomes" id="UP000186953"/>
    </source>
</evidence>
<dbReference type="InterPro" id="IPR024087">
    <property type="entry name" value="Creatininase-like_sf"/>
</dbReference>
<name>A0A1N6XAF1_9FLAO</name>
<evidence type="ECO:0000256" key="4">
    <source>
        <dbReference type="ARBA" id="ARBA00022833"/>
    </source>
</evidence>
<reference evidence="7" key="1">
    <citation type="submission" date="2017-01" db="EMBL/GenBank/DDBJ databases">
        <authorList>
            <person name="Varghese N."/>
            <person name="Submissions S."/>
        </authorList>
    </citation>
    <scope>NUCLEOTIDE SEQUENCE [LARGE SCALE GENOMIC DNA]</scope>
    <source>
        <strain evidence="7">DSM 15366</strain>
    </source>
</reference>
<dbReference type="SUPFAM" id="SSF102215">
    <property type="entry name" value="Creatininase"/>
    <property type="match status" value="1"/>
</dbReference>
<dbReference type="InterPro" id="IPR003785">
    <property type="entry name" value="Creatininase/forma_Hydrolase"/>
</dbReference>
<proteinExistence type="inferred from homology"/>
<dbReference type="EMBL" id="FTMA01000005">
    <property type="protein sequence ID" value="SIQ99306.1"/>
    <property type="molecule type" value="Genomic_DNA"/>
</dbReference>
<dbReference type="GO" id="GO:0016811">
    <property type="term" value="F:hydrolase activity, acting on carbon-nitrogen (but not peptide) bonds, in linear amides"/>
    <property type="evidence" value="ECO:0007669"/>
    <property type="project" value="TreeGrafter"/>
</dbReference>
<evidence type="ECO:0000256" key="3">
    <source>
        <dbReference type="ARBA" id="ARBA00022801"/>
    </source>
</evidence>
<evidence type="ECO:0000256" key="2">
    <source>
        <dbReference type="ARBA" id="ARBA00022723"/>
    </source>
</evidence>
<gene>
    <name evidence="6" type="ORF">SAMN05421797_10550</name>
</gene>
<keyword evidence="2" id="KW-0479">Metal-binding</keyword>
<organism evidence="6 7">
    <name type="scientific">Maribacter ulvicola</name>
    <dbReference type="NCBI Taxonomy" id="228959"/>
    <lineage>
        <taxon>Bacteria</taxon>
        <taxon>Pseudomonadati</taxon>
        <taxon>Bacteroidota</taxon>
        <taxon>Flavobacteriia</taxon>
        <taxon>Flavobacteriales</taxon>
        <taxon>Flavobacteriaceae</taxon>
        <taxon>Maribacter</taxon>
    </lineage>
</organism>
<comment type="cofactor">
    <cofactor evidence="1">
        <name>Zn(2+)</name>
        <dbReference type="ChEBI" id="CHEBI:29105"/>
    </cofactor>
</comment>
<dbReference type="Pfam" id="PF02633">
    <property type="entry name" value="Creatininase"/>
    <property type="match status" value="1"/>
</dbReference>
<dbReference type="GO" id="GO:0009231">
    <property type="term" value="P:riboflavin biosynthetic process"/>
    <property type="evidence" value="ECO:0007669"/>
    <property type="project" value="TreeGrafter"/>
</dbReference>
<evidence type="ECO:0000256" key="5">
    <source>
        <dbReference type="ARBA" id="ARBA00024029"/>
    </source>
</evidence>
<sequence length="241" mass="27127">MATNSLKHLQIERLNPLEIDKAIHQKSLVFIPLGAIEWHGLHLPIGLDSLTSHGICLQVAHKSGGLVMPPFYYGMSGSIWHHPYTILIEEELVFLKIIKTTLVRLEASGVQKVVIFTGHFSLKQLQALDTLKQDWLIIRNSLDLSIFSISDCPTVEMEADHGAIFETSVLAEIHPELVKLQNLPSKEIFPSNDPNGNSKGDHRCDPDNVLFGIFGDDPRNYNKQRAEIIIRKIIDWLVQSV</sequence>
<keyword evidence="3 6" id="KW-0378">Hydrolase</keyword>
<dbReference type="PANTHER" id="PTHR35005:SF1">
    <property type="entry name" value="2-AMINO-5-FORMYLAMINO-6-RIBOSYLAMINOPYRIMIDIN-4(3H)-ONE 5'-MONOPHOSPHATE DEFORMYLASE"/>
    <property type="match status" value="1"/>
</dbReference>
<dbReference type="STRING" id="228959.SAMN05421797_10550"/>